<evidence type="ECO:0000256" key="8">
    <source>
        <dbReference type="SAM" id="Phobius"/>
    </source>
</evidence>
<dbReference type="PRINTS" id="PR00344">
    <property type="entry name" value="BCTRLSENSOR"/>
</dbReference>
<keyword evidence="4" id="KW-0547">Nucleotide-binding</keyword>
<protein>
    <recommendedName>
        <fullName evidence="2">histidine kinase</fullName>
        <ecNumber evidence="2">2.7.13.3</ecNumber>
    </recommendedName>
</protein>
<evidence type="ECO:0000256" key="5">
    <source>
        <dbReference type="ARBA" id="ARBA00022777"/>
    </source>
</evidence>
<feature type="transmembrane region" description="Helical" evidence="8">
    <location>
        <begin position="243"/>
        <end position="264"/>
    </location>
</feature>
<feature type="region of interest" description="Disordered" evidence="7">
    <location>
        <begin position="470"/>
        <end position="489"/>
    </location>
</feature>
<comment type="catalytic activity">
    <reaction evidence="1">
        <text>ATP + protein L-histidine = ADP + protein N-phospho-L-histidine.</text>
        <dbReference type="EC" id="2.7.13.3"/>
    </reaction>
</comment>
<evidence type="ECO:0000313" key="10">
    <source>
        <dbReference type="EMBL" id="AUV81633.1"/>
    </source>
</evidence>
<dbReference type="InterPro" id="IPR050980">
    <property type="entry name" value="2C_sensor_his_kinase"/>
</dbReference>
<name>A0A2I8VI68_9EURY</name>
<dbReference type="GeneID" id="35592058"/>
<gene>
    <name evidence="10" type="ORF">C2R22_08170</name>
</gene>
<dbReference type="InterPro" id="IPR003594">
    <property type="entry name" value="HATPase_dom"/>
</dbReference>
<proteinExistence type="predicted"/>
<dbReference type="RefSeq" id="WP_103425321.1">
    <property type="nucleotide sequence ID" value="NZ_CP026309.1"/>
</dbReference>
<dbReference type="InterPro" id="IPR005467">
    <property type="entry name" value="His_kinase_dom"/>
</dbReference>
<dbReference type="Gene3D" id="3.30.565.10">
    <property type="entry name" value="Histidine kinase-like ATPase, C-terminal domain"/>
    <property type="match status" value="1"/>
</dbReference>
<dbReference type="PANTHER" id="PTHR44936:SF10">
    <property type="entry name" value="SENSOR PROTEIN RSTB"/>
    <property type="match status" value="1"/>
</dbReference>
<dbReference type="EC" id="2.7.13.3" evidence="2"/>
<dbReference type="Pfam" id="PF02518">
    <property type="entry name" value="HATPase_c"/>
    <property type="match status" value="1"/>
</dbReference>
<dbReference type="Gene3D" id="1.10.287.130">
    <property type="match status" value="1"/>
</dbReference>
<dbReference type="AlphaFoldDB" id="A0A2I8VI68"/>
<keyword evidence="5 10" id="KW-0418">Kinase</keyword>
<evidence type="ECO:0000256" key="3">
    <source>
        <dbReference type="ARBA" id="ARBA00022679"/>
    </source>
</evidence>
<evidence type="ECO:0000256" key="2">
    <source>
        <dbReference type="ARBA" id="ARBA00012438"/>
    </source>
</evidence>
<keyword evidence="3" id="KW-0808">Transferase</keyword>
<dbReference type="Gene3D" id="3.30.450.20">
    <property type="entry name" value="PAS domain"/>
    <property type="match status" value="1"/>
</dbReference>
<reference evidence="10 11" key="1">
    <citation type="submission" date="2018-01" db="EMBL/GenBank/DDBJ databases">
        <title>Complete genome sequence of Salinigranum rubrum GX10T, an extremely halophilic archaeon isolated from a marine solar saltern.</title>
        <authorList>
            <person name="Han S."/>
        </authorList>
    </citation>
    <scope>NUCLEOTIDE SEQUENCE [LARGE SCALE GENOMIC DNA]</scope>
    <source>
        <strain evidence="10 11">GX10</strain>
    </source>
</reference>
<dbReference type="SMART" id="SM00387">
    <property type="entry name" value="HATPase_c"/>
    <property type="match status" value="1"/>
</dbReference>
<keyword evidence="8" id="KW-0472">Membrane</keyword>
<evidence type="ECO:0000256" key="7">
    <source>
        <dbReference type="SAM" id="MobiDB-lite"/>
    </source>
</evidence>
<accession>A0A2I8VI68</accession>
<keyword evidence="8" id="KW-1133">Transmembrane helix</keyword>
<evidence type="ECO:0000256" key="6">
    <source>
        <dbReference type="ARBA" id="ARBA00022840"/>
    </source>
</evidence>
<organism evidence="10 11">
    <name type="scientific">Salinigranum rubrum</name>
    <dbReference type="NCBI Taxonomy" id="755307"/>
    <lineage>
        <taxon>Archaea</taxon>
        <taxon>Methanobacteriati</taxon>
        <taxon>Methanobacteriota</taxon>
        <taxon>Stenosarchaea group</taxon>
        <taxon>Halobacteria</taxon>
        <taxon>Halobacteriales</taxon>
        <taxon>Haloferacaceae</taxon>
        <taxon>Salinigranum</taxon>
    </lineage>
</organism>
<dbReference type="PROSITE" id="PS50109">
    <property type="entry name" value="HIS_KIN"/>
    <property type="match status" value="1"/>
</dbReference>
<dbReference type="OrthoDB" id="327291at2157"/>
<dbReference type="InterPro" id="IPR036890">
    <property type="entry name" value="HATPase_C_sf"/>
</dbReference>
<evidence type="ECO:0000256" key="1">
    <source>
        <dbReference type="ARBA" id="ARBA00000085"/>
    </source>
</evidence>
<dbReference type="GO" id="GO:0005524">
    <property type="term" value="F:ATP binding"/>
    <property type="evidence" value="ECO:0007669"/>
    <property type="project" value="UniProtKB-KW"/>
</dbReference>
<evidence type="ECO:0000313" key="11">
    <source>
        <dbReference type="Proteomes" id="UP000236584"/>
    </source>
</evidence>
<dbReference type="GO" id="GO:0004673">
    <property type="term" value="F:protein histidine kinase activity"/>
    <property type="evidence" value="ECO:0007669"/>
    <property type="project" value="UniProtKB-EC"/>
</dbReference>
<evidence type="ECO:0000256" key="4">
    <source>
        <dbReference type="ARBA" id="ARBA00022741"/>
    </source>
</evidence>
<keyword evidence="8" id="KW-0812">Transmembrane</keyword>
<keyword evidence="11" id="KW-1185">Reference proteome</keyword>
<dbReference type="PANTHER" id="PTHR44936">
    <property type="entry name" value="SENSOR PROTEIN CREC"/>
    <property type="match status" value="1"/>
</dbReference>
<dbReference type="EMBL" id="CP026309">
    <property type="protein sequence ID" value="AUV81633.1"/>
    <property type="molecule type" value="Genomic_DNA"/>
</dbReference>
<keyword evidence="6" id="KW-0067">ATP-binding</keyword>
<dbReference type="InterPro" id="IPR004358">
    <property type="entry name" value="Sig_transdc_His_kin-like_C"/>
</dbReference>
<dbReference type="KEGG" id="srub:C2R22_08170"/>
<sequence>MKLRTTFVVLLIVVTLVLSSLTYGGLELYKQETLQRNQASVDESAALAADQIATRVRERRDYIGYVASQPATANVSKSGTTIGGVVNNSRFFAAQVVAANGTVVAFGGQIDESVRRETIGSDVSDEAYFVEATRRSSYVSAPEAVPGRDRYLVVVSAPIITDDGLQGVFAASMYVSTDTLLGPVATLDTRRQRVTVTASDTVLFDSDERFEQVLTGTARVDGVGWQLTVERDRSQLNAQLQTLAVAQGVGLLLVLLSVVSFWVWESRMNLRQTDRLLEGFSSLLDGQHGHSLDLSASEEWIQIGEGFNELSAGLAAREAAVHEREERLSVLNRILRHNLRNDMNVILGYADLIEERADGELVASAAATIQTTGGDLVDLGEKARWIDEGLDDTATERGELDVASLVERVVADVGASYPETTVTTDLPPGSAATAFAAPAVEEAVRNLVENACEHNDTAAPCVEVSVSARTAGETDGGDAPLDTDGPDSRVSGEVRIVVRDNGPGISDYELEAVTEGHETALEHGSGVGLWLSRWLVEHSGGRLDFADNEPRGTVVTVSLPRAADGS</sequence>
<dbReference type="SUPFAM" id="SSF55874">
    <property type="entry name" value="ATPase domain of HSP90 chaperone/DNA topoisomerase II/histidine kinase"/>
    <property type="match status" value="1"/>
</dbReference>
<feature type="domain" description="Histidine kinase" evidence="9">
    <location>
        <begin position="334"/>
        <end position="563"/>
    </location>
</feature>
<dbReference type="Proteomes" id="UP000236584">
    <property type="component" value="Chromosome"/>
</dbReference>
<evidence type="ECO:0000259" key="9">
    <source>
        <dbReference type="PROSITE" id="PS50109"/>
    </source>
</evidence>